<evidence type="ECO:0000313" key="2">
    <source>
        <dbReference type="Proteomes" id="UP000474757"/>
    </source>
</evidence>
<keyword evidence="2" id="KW-1185">Reference proteome</keyword>
<protein>
    <recommendedName>
        <fullName evidence="3">DUF2971 domain-containing protein</fullName>
    </recommendedName>
</protein>
<reference evidence="1 2" key="1">
    <citation type="submission" date="2020-02" db="EMBL/GenBank/DDBJ databases">
        <title>Pseudoroseicyclus tamarix, sp. nov., isolated from offshore sediment of a Tamarix chinensis forest.</title>
        <authorList>
            <person name="Gai Y."/>
        </authorList>
    </citation>
    <scope>NUCLEOTIDE SEQUENCE [LARGE SCALE GENOMIC DNA]</scope>
    <source>
        <strain evidence="1 2">CLL3-39</strain>
    </source>
</reference>
<evidence type="ECO:0000313" key="1">
    <source>
        <dbReference type="EMBL" id="NDV01378.1"/>
    </source>
</evidence>
<proteinExistence type="predicted"/>
<gene>
    <name evidence="1" type="ORF">GZA08_10420</name>
</gene>
<dbReference type="AlphaFoldDB" id="A0A6B2JT14"/>
<dbReference type="Proteomes" id="UP000474757">
    <property type="component" value="Unassembled WGS sequence"/>
</dbReference>
<organism evidence="1 2">
    <name type="scientific">Pseudoroseicyclus tamaricis</name>
    <dbReference type="NCBI Taxonomy" id="2705421"/>
    <lineage>
        <taxon>Bacteria</taxon>
        <taxon>Pseudomonadati</taxon>
        <taxon>Pseudomonadota</taxon>
        <taxon>Alphaproteobacteria</taxon>
        <taxon>Rhodobacterales</taxon>
        <taxon>Paracoccaceae</taxon>
        <taxon>Pseudoroseicyclus</taxon>
    </lineage>
</organism>
<name>A0A6B2JT14_9RHOB</name>
<dbReference type="RefSeq" id="WP_163893146.1">
    <property type="nucleotide sequence ID" value="NZ_JAAFYS010000002.1"/>
</dbReference>
<sequence>MATFKNHEEDREVFRRLSSTGRISGVLRQRIIQNYNVCSLCSKQIEVGRPAFAGYDYKLAPQLVCGACAAYLEELATPVYWQTNLDISIDEGIPLWRYMDFAKYVSMLREEAVYFTRASNFDDIYEGAAGKSSRQKEWDEYYLQSYREIIAHPPTGPAPDENSIGPAAERLLDQTKRIFAEARNSLVSCWHQNSGESEALWKIYCPHGTSGLAVKTNVSKLWNSLVSAPELKVGKVQYLDYATHFAANEERIFCKRSTLSYENEVRAVVPNPERPPVDGSNVPVDLSELIESVIISPYSPPWFQDIVSETTRRYGKSFEIHASEIREPPFY</sequence>
<evidence type="ECO:0008006" key="3">
    <source>
        <dbReference type="Google" id="ProtNLM"/>
    </source>
</evidence>
<dbReference type="EMBL" id="JAAGAB010000002">
    <property type="protein sequence ID" value="NDV01378.1"/>
    <property type="molecule type" value="Genomic_DNA"/>
</dbReference>
<comment type="caution">
    <text evidence="1">The sequence shown here is derived from an EMBL/GenBank/DDBJ whole genome shotgun (WGS) entry which is preliminary data.</text>
</comment>
<accession>A0A6B2JT14</accession>